<keyword evidence="9" id="KW-1185">Reference proteome</keyword>
<organism evidence="8 9">
    <name type="scientific">Isoptericola haloaureus</name>
    <dbReference type="NCBI Taxonomy" id="1542902"/>
    <lineage>
        <taxon>Bacteria</taxon>
        <taxon>Bacillati</taxon>
        <taxon>Actinomycetota</taxon>
        <taxon>Actinomycetes</taxon>
        <taxon>Micrococcales</taxon>
        <taxon>Promicromonosporaceae</taxon>
        <taxon>Isoptericola</taxon>
    </lineage>
</organism>
<evidence type="ECO:0000256" key="3">
    <source>
        <dbReference type="ARBA" id="ARBA00023125"/>
    </source>
</evidence>
<dbReference type="Gene3D" id="1.10.150.130">
    <property type="match status" value="1"/>
</dbReference>
<dbReference type="RefSeq" id="WP_332901400.1">
    <property type="nucleotide sequence ID" value="NZ_JBAGLP010000116.1"/>
</dbReference>
<evidence type="ECO:0000313" key="9">
    <source>
        <dbReference type="Proteomes" id="UP001310387"/>
    </source>
</evidence>
<evidence type="ECO:0000259" key="7">
    <source>
        <dbReference type="PROSITE" id="PS51900"/>
    </source>
</evidence>
<proteinExistence type="inferred from homology"/>
<gene>
    <name evidence="8" type="ORF">V5O49_05805</name>
</gene>
<dbReference type="SUPFAM" id="SSF56349">
    <property type="entry name" value="DNA breaking-rejoining enzymes"/>
    <property type="match status" value="1"/>
</dbReference>
<comment type="similarity">
    <text evidence="1">Belongs to the 'phage' integrase family.</text>
</comment>
<reference evidence="8" key="1">
    <citation type="journal article" date="2024" name="Antonie Van Leeuwenhoek">
        <title>Isoptericola haloaureus sp. nov., a dimorphic actinobacterium isolated from mangrove sediments of southeast India, implicating biosaline agricultural significance through nitrogen fixation and salt tolerance genes.</title>
        <authorList>
            <person name="Prathaban M."/>
            <person name="Prathiviraj R."/>
            <person name="Ravichandran M."/>
            <person name="Natarajan S.D."/>
            <person name="Sobanaa M."/>
            <person name="Hari Krishna Kumar S."/>
            <person name="Chandrasekar V."/>
            <person name="Selvin J."/>
        </authorList>
    </citation>
    <scope>NUCLEOTIDE SEQUENCE</scope>
    <source>
        <strain evidence="8">MP1014</strain>
    </source>
</reference>
<accession>A0ABU7Z5A0</accession>
<dbReference type="Proteomes" id="UP001310387">
    <property type="component" value="Unassembled WGS sequence"/>
</dbReference>
<dbReference type="PROSITE" id="PS51900">
    <property type="entry name" value="CB"/>
    <property type="match status" value="1"/>
</dbReference>
<dbReference type="InterPro" id="IPR013762">
    <property type="entry name" value="Integrase-like_cat_sf"/>
</dbReference>
<evidence type="ECO:0000313" key="8">
    <source>
        <dbReference type="EMBL" id="MEG3614636.1"/>
    </source>
</evidence>
<feature type="domain" description="Core-binding (CB)" evidence="7">
    <location>
        <begin position="76"/>
        <end position="156"/>
    </location>
</feature>
<evidence type="ECO:0000256" key="4">
    <source>
        <dbReference type="ARBA" id="ARBA00023172"/>
    </source>
</evidence>
<sequence>MTEQSKKPPRRSRGEGGVYWNEKRQRWVATRVVAYDDRGKEVRKTGYGKSRSAAIDAVRRLVRAYENGVPPGAEKLTVRDAVDDWLRYGQGQVDESTVKTRAYLSAHVVDGLGDVLLRKLTTKHVEAFLAELAKTRSTRTVADVKAQFNSAIKRAVARDLIERNVVEFAVTPRGRAGRKSKSLTERQALDVLELTKGHWMYPYIVVSMLVGIRTEEMRALTWNHVDLDSNPPAIEVWRSVRTSGDTKTKKSRRTLAIPDVAVQALRRRRREQEADRARAGSDWAGTGHVFTASVGTPLDAANVRRAFRSALKLVPSVDAKEWTPPELRHSFVSLMSAGGAAVEQIAHVVGHSDTSTTERIYRHELRPVIHTGATFMNEFAGMEVVNPEWHMDPLFKMPGNGQVRQADDGG</sequence>
<dbReference type="Pfam" id="PF00589">
    <property type="entry name" value="Phage_integrase"/>
    <property type="match status" value="1"/>
</dbReference>
<keyword evidence="4" id="KW-0233">DNA recombination</keyword>
<keyword evidence="2" id="KW-0229">DNA integration</keyword>
<dbReference type="InterPro" id="IPR011010">
    <property type="entry name" value="DNA_brk_join_enz"/>
</dbReference>
<dbReference type="InterPro" id="IPR050808">
    <property type="entry name" value="Phage_Integrase"/>
</dbReference>
<dbReference type="EMBL" id="JBAGLP010000116">
    <property type="protein sequence ID" value="MEG3614636.1"/>
    <property type="molecule type" value="Genomic_DNA"/>
</dbReference>
<dbReference type="PANTHER" id="PTHR30629:SF2">
    <property type="entry name" value="PROPHAGE INTEGRASE INTS-RELATED"/>
    <property type="match status" value="1"/>
</dbReference>
<dbReference type="PROSITE" id="PS51898">
    <property type="entry name" value="TYR_RECOMBINASE"/>
    <property type="match status" value="1"/>
</dbReference>
<evidence type="ECO:0000256" key="5">
    <source>
        <dbReference type="PROSITE-ProRule" id="PRU01248"/>
    </source>
</evidence>
<name>A0ABU7Z5A0_9MICO</name>
<feature type="domain" description="Tyr recombinase" evidence="6">
    <location>
        <begin position="178"/>
        <end position="376"/>
    </location>
</feature>
<evidence type="ECO:0000256" key="1">
    <source>
        <dbReference type="ARBA" id="ARBA00008857"/>
    </source>
</evidence>
<dbReference type="CDD" id="cd01189">
    <property type="entry name" value="INT_ICEBs1_C_like"/>
    <property type="match status" value="1"/>
</dbReference>
<dbReference type="InterPro" id="IPR010998">
    <property type="entry name" value="Integrase_recombinase_N"/>
</dbReference>
<reference evidence="8" key="2">
    <citation type="submission" date="2024-02" db="EMBL/GenBank/DDBJ databases">
        <authorList>
            <person name="Prathaban M."/>
            <person name="Mythili R."/>
            <person name="Sharmila Devi N."/>
            <person name="Sobanaa M."/>
            <person name="Prathiviraj R."/>
            <person name="Selvin J."/>
        </authorList>
    </citation>
    <scope>NUCLEOTIDE SEQUENCE</scope>
    <source>
        <strain evidence="8">MP1014</strain>
    </source>
</reference>
<evidence type="ECO:0000256" key="2">
    <source>
        <dbReference type="ARBA" id="ARBA00022908"/>
    </source>
</evidence>
<comment type="caution">
    <text evidence="8">The sequence shown here is derived from an EMBL/GenBank/DDBJ whole genome shotgun (WGS) entry which is preliminary data.</text>
</comment>
<keyword evidence="3 5" id="KW-0238">DNA-binding</keyword>
<dbReference type="Gene3D" id="1.10.443.10">
    <property type="entry name" value="Intergrase catalytic core"/>
    <property type="match status" value="1"/>
</dbReference>
<dbReference type="InterPro" id="IPR002104">
    <property type="entry name" value="Integrase_catalytic"/>
</dbReference>
<protein>
    <submittedName>
        <fullName evidence="8">Site-specific integrase</fullName>
    </submittedName>
</protein>
<dbReference type="InterPro" id="IPR044068">
    <property type="entry name" value="CB"/>
</dbReference>
<evidence type="ECO:0000259" key="6">
    <source>
        <dbReference type="PROSITE" id="PS51898"/>
    </source>
</evidence>
<dbReference type="PANTHER" id="PTHR30629">
    <property type="entry name" value="PROPHAGE INTEGRASE"/>
    <property type="match status" value="1"/>
</dbReference>